<reference evidence="15 16" key="1">
    <citation type="submission" date="2011-11" db="EMBL/GenBank/DDBJ databases">
        <title>Improved High-Quality Draft sequence of Beggiatoa alba B18lD.</title>
        <authorList>
            <consortium name="US DOE Joint Genome Institute"/>
            <person name="Lucas S."/>
            <person name="Han J."/>
            <person name="Lapidus A."/>
            <person name="Cheng J.-F."/>
            <person name="Goodwin L."/>
            <person name="Pitluck S."/>
            <person name="Peters L."/>
            <person name="Mikhailova N."/>
            <person name="Held B."/>
            <person name="Detter J.C."/>
            <person name="Han C."/>
            <person name="Tapia R."/>
            <person name="Land M."/>
            <person name="Hauser L."/>
            <person name="Kyrpides N."/>
            <person name="Ivanova N."/>
            <person name="Pagani I."/>
            <person name="Samuel K."/>
            <person name="Teske A."/>
            <person name="Mueller J."/>
            <person name="Woyke T."/>
        </authorList>
    </citation>
    <scope>NUCLEOTIDE SEQUENCE [LARGE SCALE GENOMIC DNA]</scope>
    <source>
        <strain evidence="15 16">B18LD</strain>
    </source>
</reference>
<comment type="PTM">
    <text evidence="8 9">An intermediate of this reaction is the autophosphorylated ppk in which a phosphate is covalently linked to a histidine residue through a N-P bond.</text>
</comment>
<dbReference type="Pfam" id="PF13089">
    <property type="entry name" value="PP_kinase_N"/>
    <property type="match status" value="1"/>
</dbReference>
<dbReference type="AlphaFoldDB" id="I3CBH2"/>
<dbReference type="GO" id="GO:0005524">
    <property type="term" value="F:ATP binding"/>
    <property type="evidence" value="ECO:0007669"/>
    <property type="project" value="UniProtKB-KW"/>
</dbReference>
<dbReference type="Gene3D" id="1.20.58.310">
    <property type="entry name" value="Polyphosphate kinase N-terminal domain"/>
    <property type="match status" value="1"/>
</dbReference>
<keyword evidence="16" id="KW-1185">Reference proteome</keyword>
<dbReference type="Pfam" id="PF13090">
    <property type="entry name" value="PP_kinase_C"/>
    <property type="match status" value="1"/>
</dbReference>
<dbReference type="InterPro" id="IPR024953">
    <property type="entry name" value="PP_kinase_middle"/>
</dbReference>
<dbReference type="InterPro" id="IPR036830">
    <property type="entry name" value="PP_kinase_middle_dom_sf"/>
</dbReference>
<evidence type="ECO:0000259" key="14">
    <source>
        <dbReference type="Pfam" id="PF17941"/>
    </source>
</evidence>
<evidence type="ECO:0000259" key="12">
    <source>
        <dbReference type="Pfam" id="PF13089"/>
    </source>
</evidence>
<feature type="binding site" evidence="8">
    <location>
        <position position="630"/>
    </location>
    <ligand>
        <name>ATP</name>
        <dbReference type="ChEBI" id="CHEBI:30616"/>
    </ligand>
</feature>
<protein>
    <recommendedName>
        <fullName evidence="8 9">Polyphosphate kinase</fullName>
        <ecNumber evidence="8 9">2.7.4.1</ecNumber>
    </recommendedName>
    <alternativeName>
        <fullName evidence="8">ATP-polyphosphate phosphotransferase</fullName>
    </alternativeName>
    <alternativeName>
        <fullName evidence="8">Polyphosphoric acid kinase</fullName>
    </alternativeName>
</protein>
<dbReference type="NCBIfam" id="NF003921">
    <property type="entry name" value="PRK05443.2-2"/>
    <property type="match status" value="1"/>
</dbReference>
<dbReference type="CDD" id="cd09165">
    <property type="entry name" value="PLDc_PaPPK1_C1_like"/>
    <property type="match status" value="1"/>
</dbReference>
<dbReference type="SUPFAM" id="SSF143724">
    <property type="entry name" value="PHP14-like"/>
    <property type="match status" value="1"/>
</dbReference>
<feature type="domain" description="Polyphosphate kinase C-terminal" evidence="14">
    <location>
        <begin position="369"/>
        <end position="532"/>
    </location>
</feature>
<gene>
    <name evidence="8" type="primary">ppk</name>
    <name evidence="15" type="ORF">BegalDRAFT_0038</name>
</gene>
<feature type="region of interest" description="Disordered" evidence="10">
    <location>
        <begin position="1"/>
        <end position="23"/>
    </location>
</feature>
<evidence type="ECO:0000256" key="9">
    <source>
        <dbReference type="RuleBase" id="RU003800"/>
    </source>
</evidence>
<dbReference type="GO" id="GO:0006799">
    <property type="term" value="P:polyphosphate biosynthetic process"/>
    <property type="evidence" value="ECO:0007669"/>
    <property type="project" value="UniProtKB-UniRule"/>
</dbReference>
<feature type="binding site" evidence="8">
    <location>
        <position position="413"/>
    </location>
    <ligand>
        <name>Mg(2+)</name>
        <dbReference type="ChEBI" id="CHEBI:18420"/>
    </ligand>
</feature>
<name>I3CBH2_9GAMM</name>
<sequence>MDNPRTEDPRARVYARRKASKTTEQLTTPSINTNTMEEIDLNRPDLYINRELSLLAFHRRVLAQAKDTSKPLLERLRFLCIASSNLDEFYEVRVAGLKEQVQFGSVQTGADNLSPQEILNRISIAAHDFVDEQYRLLNNEIIPSLEKENIYFLKRDQWNETQNQWIRDYFNNELLPILSPIGLDPAHPFPRILNKSLNFIVSLKGKDAFGRNIDMAVVQAPRALPRLISLPAEASQRPQEFVFLSSIIHAHVADLFPGMEVLGCYQFRLTRNSDLFVDEEEVDDLLRALEGELPGRRYGDSVRLEVADNCPEKIVNYLLKKFQLEQRELFQVNGPVNLGRLIAIPDMLDRPELKYPSFTSGLPKNLGRNLFATIREGDVLLHHPFQSFTPVIDFVRQAAADPQVLAIKQTLYRTGPDSVLVDALVEAAKAGKEITVVVELRARFDEEANIRLANRLQEAGAHVVYGVVGFKTHAKIMMIIRREGKKLRRYVHLGTGNYHAKTARIYTDYGLFTCDEDIGEDVHKIFMQLTSLGRNAKMRKMLQAPFTLHSGMIERIAREAENAKEGKPAHIIVKVNALTEAEIIRSLYRASMAGVKIDLIVRGICCLRPGVEGISENIHVRSVVGRFLEHTRCFYFHNDGKPEVYCASADWMDRNLLKRVEECFPIEHPELKERVIEQGLKLYLADNTQAWVLDSEGNYTWLKPKEGEAPISAQTTLLQHLTDKA</sequence>
<dbReference type="FunFam" id="3.30.870.10:FF:000001">
    <property type="entry name" value="Polyphosphate kinase"/>
    <property type="match status" value="1"/>
</dbReference>
<keyword evidence="6 8" id="KW-0067">ATP-binding</keyword>
<organism evidence="15 16">
    <name type="scientific">Beggiatoa alba B18LD</name>
    <dbReference type="NCBI Taxonomy" id="395493"/>
    <lineage>
        <taxon>Bacteria</taxon>
        <taxon>Pseudomonadati</taxon>
        <taxon>Pseudomonadota</taxon>
        <taxon>Gammaproteobacteria</taxon>
        <taxon>Thiotrichales</taxon>
        <taxon>Thiotrichaceae</taxon>
        <taxon>Beggiatoa</taxon>
    </lineage>
</organism>
<dbReference type="PANTHER" id="PTHR30218">
    <property type="entry name" value="POLYPHOSPHATE KINASE"/>
    <property type="match status" value="1"/>
</dbReference>
<evidence type="ECO:0000256" key="2">
    <source>
        <dbReference type="ARBA" id="ARBA00022679"/>
    </source>
</evidence>
<comment type="catalytic activity">
    <reaction evidence="8 9">
        <text>[phosphate](n) + ATP = [phosphate](n+1) + ADP</text>
        <dbReference type="Rhea" id="RHEA:19573"/>
        <dbReference type="Rhea" id="RHEA-COMP:9859"/>
        <dbReference type="Rhea" id="RHEA-COMP:14280"/>
        <dbReference type="ChEBI" id="CHEBI:16838"/>
        <dbReference type="ChEBI" id="CHEBI:30616"/>
        <dbReference type="ChEBI" id="CHEBI:456216"/>
        <dbReference type="EC" id="2.7.4.1"/>
    </reaction>
</comment>
<dbReference type="SUPFAM" id="SSF140356">
    <property type="entry name" value="PPK N-terminal domain-like"/>
    <property type="match status" value="1"/>
</dbReference>
<feature type="domain" description="Polyphosphate kinase C-terminal" evidence="13">
    <location>
        <begin position="543"/>
        <end position="714"/>
    </location>
</feature>
<comment type="cofactor">
    <cofactor evidence="8">
        <name>Mg(2+)</name>
        <dbReference type="ChEBI" id="CHEBI:18420"/>
    </cofactor>
</comment>
<dbReference type="Gene3D" id="3.30.870.10">
    <property type="entry name" value="Endonuclease Chain A"/>
    <property type="match status" value="2"/>
</dbReference>
<feature type="binding site" evidence="8">
    <location>
        <position position="85"/>
    </location>
    <ligand>
        <name>ATP</name>
        <dbReference type="ChEBI" id="CHEBI:30616"/>
    </ligand>
</feature>
<evidence type="ECO:0000259" key="11">
    <source>
        <dbReference type="Pfam" id="PF02503"/>
    </source>
</evidence>
<dbReference type="Pfam" id="PF02503">
    <property type="entry name" value="PP_kinase"/>
    <property type="match status" value="1"/>
</dbReference>
<feature type="binding site" evidence="8">
    <location>
        <position position="443"/>
    </location>
    <ligand>
        <name>Mg(2+)</name>
        <dbReference type="ChEBI" id="CHEBI:18420"/>
    </ligand>
</feature>
<dbReference type="NCBIfam" id="TIGR03705">
    <property type="entry name" value="poly_P_kin"/>
    <property type="match status" value="1"/>
</dbReference>
<keyword evidence="4 8" id="KW-0547">Nucleotide-binding</keyword>
<proteinExistence type="inferred from homology"/>
<feature type="binding site" evidence="8">
    <location>
        <position position="602"/>
    </location>
    <ligand>
        <name>ATP</name>
        <dbReference type="ChEBI" id="CHEBI:30616"/>
    </ligand>
</feature>
<dbReference type="Gene3D" id="3.30.1840.10">
    <property type="entry name" value="Polyphosphate kinase middle domain"/>
    <property type="match status" value="1"/>
</dbReference>
<dbReference type="InterPro" id="IPR025200">
    <property type="entry name" value="PPK_C_dom2"/>
</dbReference>
<dbReference type="EC" id="2.7.4.1" evidence="8 9"/>
<dbReference type="GO" id="GO:0008976">
    <property type="term" value="F:polyphosphate kinase activity"/>
    <property type="evidence" value="ECO:0007669"/>
    <property type="project" value="UniProtKB-UniRule"/>
</dbReference>
<dbReference type="EMBL" id="JH600070">
    <property type="protein sequence ID" value="EIJ40965.1"/>
    <property type="molecule type" value="Genomic_DNA"/>
</dbReference>
<dbReference type="InterPro" id="IPR003414">
    <property type="entry name" value="PP_kinase"/>
</dbReference>
<comment type="function">
    <text evidence="8 9">Catalyzes the reversible transfer of the terminal phosphate of ATP to form a long-chain polyphosphate (polyP).</text>
</comment>
<feature type="domain" description="Polyphosphate kinase middle" evidence="11">
    <location>
        <begin position="162"/>
        <end position="343"/>
    </location>
</feature>
<dbReference type="PANTHER" id="PTHR30218:SF0">
    <property type="entry name" value="POLYPHOSPHATE KINASE"/>
    <property type="match status" value="1"/>
</dbReference>
<dbReference type="InterPro" id="IPR041108">
    <property type="entry name" value="PP_kinase_C_1"/>
</dbReference>
<dbReference type="HOGENOM" id="CLU_009678_5_0_6"/>
<dbReference type="InterPro" id="IPR025198">
    <property type="entry name" value="PPK_N_dom"/>
</dbReference>
<evidence type="ECO:0000256" key="10">
    <source>
        <dbReference type="SAM" id="MobiDB-lite"/>
    </source>
</evidence>
<keyword evidence="1 8" id="KW-0597">Phosphoprotein</keyword>
<evidence type="ECO:0000313" key="16">
    <source>
        <dbReference type="Proteomes" id="UP000005744"/>
    </source>
</evidence>
<evidence type="ECO:0000256" key="4">
    <source>
        <dbReference type="ARBA" id="ARBA00022741"/>
    </source>
</evidence>
<dbReference type="Pfam" id="PF17941">
    <property type="entry name" value="PP_kinase_C_1"/>
    <property type="match status" value="1"/>
</dbReference>
<evidence type="ECO:0000259" key="13">
    <source>
        <dbReference type="Pfam" id="PF13090"/>
    </source>
</evidence>
<dbReference type="GO" id="GO:0046872">
    <property type="term" value="F:metal ion binding"/>
    <property type="evidence" value="ECO:0007669"/>
    <property type="project" value="UniProtKB-KW"/>
</dbReference>
<dbReference type="SUPFAM" id="SSF56024">
    <property type="entry name" value="Phospholipase D/nuclease"/>
    <property type="match status" value="2"/>
</dbReference>
<dbReference type="NCBIfam" id="NF003918">
    <property type="entry name" value="PRK05443.1-2"/>
    <property type="match status" value="1"/>
</dbReference>
<evidence type="ECO:0000256" key="7">
    <source>
        <dbReference type="ARBA" id="ARBA00022842"/>
    </source>
</evidence>
<keyword evidence="3 8" id="KW-0479">Metal-binding</keyword>
<keyword evidence="7 8" id="KW-0460">Magnesium</keyword>
<dbReference type="STRING" id="395493.BegalDRAFT_0038"/>
<accession>I3CBH2</accession>
<dbReference type="eggNOG" id="COG0855">
    <property type="taxonomic scope" value="Bacteria"/>
</dbReference>
<feature type="binding site" evidence="8">
    <location>
        <position position="506"/>
    </location>
    <ligand>
        <name>ATP</name>
        <dbReference type="ChEBI" id="CHEBI:30616"/>
    </ligand>
</feature>
<keyword evidence="2 8" id="KW-0808">Transferase</keyword>
<feature type="active site" description="Phosphohistidine intermediate" evidence="8">
    <location>
        <position position="473"/>
    </location>
</feature>
<evidence type="ECO:0000256" key="8">
    <source>
        <dbReference type="HAMAP-Rule" id="MF_00347"/>
    </source>
</evidence>
<dbReference type="PIRSF" id="PIRSF015589">
    <property type="entry name" value="PP_kinase"/>
    <property type="match status" value="1"/>
</dbReference>
<dbReference type="InterPro" id="IPR036832">
    <property type="entry name" value="PPK_N_dom_sf"/>
</dbReference>
<comment type="similarity">
    <text evidence="8 9">Belongs to the polyphosphate kinase 1 (PPK1) family.</text>
</comment>
<evidence type="ECO:0000256" key="1">
    <source>
        <dbReference type="ARBA" id="ARBA00022553"/>
    </source>
</evidence>
<evidence type="ECO:0000256" key="3">
    <source>
        <dbReference type="ARBA" id="ARBA00022723"/>
    </source>
</evidence>
<feature type="domain" description="Polyphosphate kinase N-terminal" evidence="12">
    <location>
        <begin position="47"/>
        <end position="152"/>
    </location>
</feature>
<dbReference type="GO" id="GO:0009358">
    <property type="term" value="C:polyphosphate kinase complex"/>
    <property type="evidence" value="ECO:0007669"/>
    <property type="project" value="InterPro"/>
</dbReference>
<dbReference type="CDD" id="cd09168">
    <property type="entry name" value="PLDc_PaPPK1_C2_like"/>
    <property type="match status" value="1"/>
</dbReference>
<evidence type="ECO:0000256" key="5">
    <source>
        <dbReference type="ARBA" id="ARBA00022777"/>
    </source>
</evidence>
<dbReference type="NCBIfam" id="NF003917">
    <property type="entry name" value="PRK05443.1-1"/>
    <property type="match status" value="1"/>
</dbReference>
<evidence type="ECO:0000313" key="15">
    <source>
        <dbReference type="EMBL" id="EIJ40965.1"/>
    </source>
</evidence>
<dbReference type="HAMAP" id="MF_00347">
    <property type="entry name" value="Polyphosphate_kinase"/>
    <property type="match status" value="1"/>
</dbReference>
<evidence type="ECO:0000256" key="6">
    <source>
        <dbReference type="ARBA" id="ARBA00022840"/>
    </source>
</evidence>
<dbReference type="Proteomes" id="UP000005744">
    <property type="component" value="Unassembled WGS sequence"/>
</dbReference>
<keyword evidence="5 8" id="KW-0418">Kinase</keyword>
<feature type="compositionally biased region" description="Basic and acidic residues" evidence="10">
    <location>
        <begin position="1"/>
        <end position="11"/>
    </location>
</feature>
<dbReference type="RefSeq" id="WP_002682470.1">
    <property type="nucleotide sequence ID" value="NZ_JH600070.1"/>
</dbReference>